<dbReference type="PANTHER" id="PTHR36694:SF11">
    <property type="entry name" value="LP21121P-RELATED"/>
    <property type="match status" value="1"/>
</dbReference>
<dbReference type="PANTHER" id="PTHR36694">
    <property type="entry name" value="PASIFLORA 1, ISOFORM A-RELATED"/>
    <property type="match status" value="1"/>
</dbReference>
<keyword evidence="3" id="KW-1185">Reference proteome</keyword>
<feature type="transmembrane region" description="Helical" evidence="1">
    <location>
        <begin position="12"/>
        <end position="41"/>
    </location>
</feature>
<accession>A0ABP1PZN1</accession>
<keyword evidence="1" id="KW-1133">Transmembrane helix</keyword>
<proteinExistence type="predicted"/>
<keyword evidence="1" id="KW-0812">Transmembrane</keyword>
<name>A0ABP1PZN1_9HEXA</name>
<gene>
    <name evidence="2" type="ORF">ODALV1_LOCUS5627</name>
</gene>
<sequence>MGSSCCMSSQRGVKILAIIDAVLSVLNLGLFALGVIGLLVYDDELDITERQKRIATGAFVIGIVISILQILLAFRLFYGAKNRDYRNCRIWITVTIVVVVINTASLILNWTAGEPTAFVLGITAFLICYKIFEIVVVLMFLRTLGTDGQAGNGIIYATAAAPQPPPYYPAQQQAYATSAFPQSQYPLSNQQNNLYPVQQMGPVIPHNNVNYPVIPQKSTATHVV</sequence>
<dbReference type="EMBL" id="CAXLJM020000017">
    <property type="protein sequence ID" value="CAL8083884.1"/>
    <property type="molecule type" value="Genomic_DNA"/>
</dbReference>
<reference evidence="2 3" key="1">
    <citation type="submission" date="2024-08" db="EMBL/GenBank/DDBJ databases">
        <authorList>
            <person name="Cucini C."/>
            <person name="Frati F."/>
        </authorList>
    </citation>
    <scope>NUCLEOTIDE SEQUENCE [LARGE SCALE GENOMIC DNA]</scope>
</reference>
<feature type="transmembrane region" description="Helical" evidence="1">
    <location>
        <begin position="118"/>
        <end position="141"/>
    </location>
</feature>
<dbReference type="Proteomes" id="UP001642540">
    <property type="component" value="Unassembled WGS sequence"/>
</dbReference>
<evidence type="ECO:0000313" key="3">
    <source>
        <dbReference type="Proteomes" id="UP001642540"/>
    </source>
</evidence>
<organism evidence="2 3">
    <name type="scientific">Orchesella dallaii</name>
    <dbReference type="NCBI Taxonomy" id="48710"/>
    <lineage>
        <taxon>Eukaryota</taxon>
        <taxon>Metazoa</taxon>
        <taxon>Ecdysozoa</taxon>
        <taxon>Arthropoda</taxon>
        <taxon>Hexapoda</taxon>
        <taxon>Collembola</taxon>
        <taxon>Entomobryomorpha</taxon>
        <taxon>Entomobryoidea</taxon>
        <taxon>Orchesellidae</taxon>
        <taxon>Orchesellinae</taxon>
        <taxon>Orchesella</taxon>
    </lineage>
</organism>
<keyword evidence="1" id="KW-0472">Membrane</keyword>
<protein>
    <submittedName>
        <fullName evidence="2">Uncharacterized protein</fullName>
    </submittedName>
</protein>
<evidence type="ECO:0000256" key="1">
    <source>
        <dbReference type="SAM" id="Phobius"/>
    </source>
</evidence>
<comment type="caution">
    <text evidence="2">The sequence shown here is derived from an EMBL/GenBank/DDBJ whole genome shotgun (WGS) entry which is preliminary data.</text>
</comment>
<feature type="transmembrane region" description="Helical" evidence="1">
    <location>
        <begin position="90"/>
        <end position="112"/>
    </location>
</feature>
<feature type="transmembrane region" description="Helical" evidence="1">
    <location>
        <begin position="53"/>
        <end position="78"/>
    </location>
</feature>
<evidence type="ECO:0000313" key="2">
    <source>
        <dbReference type="EMBL" id="CAL8083884.1"/>
    </source>
</evidence>